<dbReference type="KEGG" id="vg:23680915"/>
<gene>
    <name evidence="1" type="ORF">ArV1_073</name>
</gene>
<organism evidence="1 2">
    <name type="scientific">Arthrobacter phage vB_ArtM-ArV1</name>
    <dbReference type="NCBI Taxonomy" id="1566993"/>
    <lineage>
        <taxon>Viruses</taxon>
        <taxon>Duplodnaviria</taxon>
        <taxon>Heunggongvirae</taxon>
        <taxon>Uroviricota</taxon>
        <taxon>Caudoviricetes</taxon>
        <taxon>Klausavirus</taxon>
        <taxon>Klausavirus ArV1</taxon>
    </lineage>
</organism>
<evidence type="ECO:0000313" key="1">
    <source>
        <dbReference type="EMBL" id="AIZ01760.1"/>
    </source>
</evidence>
<name>A0A0A7HE84_9CAUD</name>
<dbReference type="Proteomes" id="UP000031071">
    <property type="component" value="Segment"/>
</dbReference>
<accession>A0A0A7HE84</accession>
<keyword evidence="2" id="KW-1185">Reference proteome</keyword>
<dbReference type="RefSeq" id="YP_009126106.1">
    <property type="nucleotide sequence ID" value="NC_026606.1"/>
</dbReference>
<sequence>MRDQHTVKVRVSLTFEELDENGTTVRESTNKFGVSHTMTVNNEVKARYPNAEATWAANKVGHSIADALSEALPPFLDGKTGQAFCPSTIHKGVRVPAPFGGVFINYTRPGVEPRVWYCEECATMGKLTGMFRPDKDATHGD</sequence>
<proteinExistence type="predicted"/>
<reference evidence="1 2" key="1">
    <citation type="submission" date="2014-10" db="EMBL/GenBank/DDBJ databases">
        <title>Genome of vB_ArtM-ArV1 - first myovirus infecting Arthrobacter sp.</title>
        <authorList>
            <person name="Simoliunas E."/>
            <person name="Kaliniene L."/>
            <person name="Stasilo M."/>
            <person name="Meskys R."/>
        </authorList>
    </citation>
    <scope>NUCLEOTIDE SEQUENCE [LARGE SCALE GENOMIC DNA]</scope>
</reference>
<evidence type="ECO:0000313" key="2">
    <source>
        <dbReference type="Proteomes" id="UP000031071"/>
    </source>
</evidence>
<dbReference type="GeneID" id="23680915"/>
<protein>
    <submittedName>
        <fullName evidence="1">Uncharacterized protein</fullName>
    </submittedName>
</protein>
<dbReference type="EMBL" id="KM879463">
    <property type="protein sequence ID" value="AIZ01760.1"/>
    <property type="molecule type" value="Genomic_DNA"/>
</dbReference>
<dbReference type="OrthoDB" id="17531at10239"/>